<dbReference type="STRING" id="1314674.A0A0D7B866"/>
<feature type="domain" description="Sm" evidence="1">
    <location>
        <begin position="4"/>
        <end position="59"/>
    </location>
</feature>
<evidence type="ECO:0000313" key="2">
    <source>
        <dbReference type="EMBL" id="KIY66733.1"/>
    </source>
</evidence>
<dbReference type="GO" id="GO:0031417">
    <property type="term" value="C:NatC complex"/>
    <property type="evidence" value="ECO:0007669"/>
    <property type="project" value="InterPro"/>
</dbReference>
<proteinExistence type="predicted"/>
<dbReference type="PANTHER" id="PTHR10701">
    <property type="entry name" value="SMALL NUCLEAR RIBONUCLEOPROTEIN-ASSOCIATED PROTEIN B AND N"/>
    <property type="match status" value="1"/>
</dbReference>
<accession>A0A0D7B866</accession>
<dbReference type="InterPro" id="IPR034110">
    <property type="entry name" value="LSMD1_Sm"/>
</dbReference>
<dbReference type="Proteomes" id="UP000054007">
    <property type="component" value="Unassembled WGS sequence"/>
</dbReference>
<evidence type="ECO:0000313" key="3">
    <source>
        <dbReference type="Proteomes" id="UP000054007"/>
    </source>
</evidence>
<dbReference type="PANTHER" id="PTHR10701:SF5">
    <property type="entry name" value="N-ALPHA-ACETYLTRANSFERASE 38, NATC AUXILIARY SUBUNIT"/>
    <property type="match status" value="1"/>
</dbReference>
<sequence length="70" mass="8126">LRPLLRRTLRVFTTDNRIFLGTFAGTDKPLNLVLVNAEEFRLVPMKDNQDGRYVGQVLIPWRLITKIEAD</sequence>
<dbReference type="InterPro" id="IPR050914">
    <property type="entry name" value="snRNP_SmB/NAA38-like"/>
</dbReference>
<evidence type="ECO:0000259" key="1">
    <source>
        <dbReference type="Pfam" id="PF01423"/>
    </source>
</evidence>
<keyword evidence="3" id="KW-1185">Reference proteome</keyword>
<dbReference type="CDD" id="cd06168">
    <property type="entry name" value="LSMD1"/>
    <property type="match status" value="1"/>
</dbReference>
<name>A0A0D7B866_9AGAR</name>
<protein>
    <recommendedName>
        <fullName evidence="1">Sm domain-containing protein</fullName>
    </recommendedName>
</protein>
<dbReference type="EMBL" id="KN880545">
    <property type="protein sequence ID" value="KIY66733.1"/>
    <property type="molecule type" value="Genomic_DNA"/>
</dbReference>
<organism evidence="2 3">
    <name type="scientific">Cylindrobasidium torrendii FP15055 ss-10</name>
    <dbReference type="NCBI Taxonomy" id="1314674"/>
    <lineage>
        <taxon>Eukaryota</taxon>
        <taxon>Fungi</taxon>
        <taxon>Dikarya</taxon>
        <taxon>Basidiomycota</taxon>
        <taxon>Agaricomycotina</taxon>
        <taxon>Agaricomycetes</taxon>
        <taxon>Agaricomycetidae</taxon>
        <taxon>Agaricales</taxon>
        <taxon>Marasmiineae</taxon>
        <taxon>Physalacriaceae</taxon>
        <taxon>Cylindrobasidium</taxon>
    </lineage>
</organism>
<dbReference type="Gene3D" id="2.30.30.100">
    <property type="match status" value="1"/>
</dbReference>
<reference evidence="2 3" key="1">
    <citation type="journal article" date="2015" name="Fungal Genet. Biol.">
        <title>Evolution of novel wood decay mechanisms in Agaricales revealed by the genome sequences of Fistulina hepatica and Cylindrobasidium torrendii.</title>
        <authorList>
            <person name="Floudas D."/>
            <person name="Held B.W."/>
            <person name="Riley R."/>
            <person name="Nagy L.G."/>
            <person name="Koehler G."/>
            <person name="Ransdell A.S."/>
            <person name="Younus H."/>
            <person name="Chow J."/>
            <person name="Chiniquy J."/>
            <person name="Lipzen A."/>
            <person name="Tritt A."/>
            <person name="Sun H."/>
            <person name="Haridas S."/>
            <person name="LaButti K."/>
            <person name="Ohm R.A."/>
            <person name="Kues U."/>
            <person name="Blanchette R.A."/>
            <person name="Grigoriev I.V."/>
            <person name="Minto R.E."/>
            <person name="Hibbett D.S."/>
        </authorList>
    </citation>
    <scope>NUCLEOTIDE SEQUENCE [LARGE SCALE GENOMIC DNA]</scope>
    <source>
        <strain evidence="2 3">FP15055 ss-10</strain>
    </source>
</reference>
<feature type="non-terminal residue" evidence="2">
    <location>
        <position position="70"/>
    </location>
</feature>
<dbReference type="InterPro" id="IPR010920">
    <property type="entry name" value="LSM_dom_sf"/>
</dbReference>
<dbReference type="AlphaFoldDB" id="A0A0D7B866"/>
<dbReference type="InterPro" id="IPR001163">
    <property type="entry name" value="Sm_dom_euk/arc"/>
</dbReference>
<gene>
    <name evidence="2" type="ORF">CYLTODRAFT_338863</name>
</gene>
<feature type="non-terminal residue" evidence="2">
    <location>
        <position position="1"/>
    </location>
</feature>
<dbReference type="Pfam" id="PF01423">
    <property type="entry name" value="LSM"/>
    <property type="match status" value="1"/>
</dbReference>
<dbReference type="OrthoDB" id="368909at2759"/>
<dbReference type="SUPFAM" id="SSF50182">
    <property type="entry name" value="Sm-like ribonucleoproteins"/>
    <property type="match status" value="1"/>
</dbReference>